<dbReference type="InterPro" id="IPR017850">
    <property type="entry name" value="Alkaline_phosphatase_core_sf"/>
</dbReference>
<dbReference type="PANTHER" id="PTHR31209:SF0">
    <property type="entry name" value="METALLOENZYME DOMAIN-CONTAINING PROTEIN"/>
    <property type="match status" value="1"/>
</dbReference>
<protein>
    <submittedName>
        <fullName evidence="1">Uncharacterized protein</fullName>
    </submittedName>
</protein>
<dbReference type="GO" id="GO:0006096">
    <property type="term" value="P:glycolytic process"/>
    <property type="evidence" value="ECO:0007669"/>
    <property type="project" value="UniProtKB-KW"/>
</dbReference>
<gene>
    <name evidence="1" type="ORF">METZ01_LOCUS479308</name>
</gene>
<dbReference type="PANTHER" id="PTHR31209">
    <property type="entry name" value="COFACTOR-INDEPENDENT PHOSPHOGLYCERATE MUTASE"/>
    <property type="match status" value="1"/>
</dbReference>
<dbReference type="Pfam" id="PF10143">
    <property type="entry name" value="PhosphMutase"/>
    <property type="match status" value="1"/>
</dbReference>
<dbReference type="GO" id="GO:0046872">
    <property type="term" value="F:metal ion binding"/>
    <property type="evidence" value="ECO:0007669"/>
    <property type="project" value="InterPro"/>
</dbReference>
<dbReference type="AlphaFoldDB" id="A0A383C2P1"/>
<dbReference type="GO" id="GO:0004619">
    <property type="term" value="F:phosphoglycerate mutase activity"/>
    <property type="evidence" value="ECO:0007669"/>
    <property type="project" value="UniProtKB-EC"/>
</dbReference>
<proteinExistence type="predicted"/>
<organism evidence="1">
    <name type="scientific">marine metagenome</name>
    <dbReference type="NCBI Taxonomy" id="408172"/>
    <lineage>
        <taxon>unclassified sequences</taxon>
        <taxon>metagenomes</taxon>
        <taxon>ecological metagenomes</taxon>
    </lineage>
</organism>
<dbReference type="Gene3D" id="3.40.720.10">
    <property type="entry name" value="Alkaline Phosphatase, subunit A"/>
    <property type="match status" value="1"/>
</dbReference>
<reference evidence="1" key="1">
    <citation type="submission" date="2018-05" db="EMBL/GenBank/DDBJ databases">
        <authorList>
            <person name="Lanie J.A."/>
            <person name="Ng W.-L."/>
            <person name="Kazmierczak K.M."/>
            <person name="Andrzejewski T.M."/>
            <person name="Davidsen T.M."/>
            <person name="Wayne K.J."/>
            <person name="Tettelin H."/>
            <person name="Glass J.I."/>
            <person name="Rusch D."/>
            <person name="Podicherti R."/>
            <person name="Tsui H.-C.T."/>
            <person name="Winkler M.E."/>
        </authorList>
    </citation>
    <scope>NUCLEOTIDE SEQUENCE</scope>
</reference>
<dbReference type="EMBL" id="UINC01205329">
    <property type="protein sequence ID" value="SVE26454.1"/>
    <property type="molecule type" value="Genomic_DNA"/>
</dbReference>
<sequence length="132" mass="14177">MIDFPYIKQLTRPTDSKIIMLVIDGLGGYPNPDTRKSELETANLPNLDRIAQESSCGLTNPTPFGITLGSGPGHMALFGYDPVKYLMGRGILEAIGIGMDLGKDDVAARGNFCTIDSNGCLVDRRAGRISSE</sequence>
<accession>A0A383C2P1</accession>
<feature type="non-terminal residue" evidence="1">
    <location>
        <position position="132"/>
    </location>
</feature>
<dbReference type="SUPFAM" id="SSF53649">
    <property type="entry name" value="Alkaline phosphatase-like"/>
    <property type="match status" value="1"/>
</dbReference>
<evidence type="ECO:0000313" key="1">
    <source>
        <dbReference type="EMBL" id="SVE26454.1"/>
    </source>
</evidence>
<dbReference type="InterPro" id="IPR004456">
    <property type="entry name" value="Pglycerate_mutase_ApgM"/>
</dbReference>
<name>A0A383C2P1_9ZZZZ</name>